<evidence type="ECO:0000313" key="2">
    <source>
        <dbReference type="EMBL" id="AAT12327.1"/>
    </source>
</evidence>
<organism evidence="2">
    <name type="scientific">Antonospora locustae</name>
    <name type="common">Microsporidian parasite</name>
    <name type="synonym">Nosema locustae</name>
    <dbReference type="NCBI Taxonomy" id="278021"/>
    <lineage>
        <taxon>Eukaryota</taxon>
        <taxon>Fungi</taxon>
        <taxon>Fungi incertae sedis</taxon>
        <taxon>Microsporidia</taxon>
        <taxon>Antonospora</taxon>
    </lineage>
</organism>
<dbReference type="InterPro" id="IPR029071">
    <property type="entry name" value="Ubiquitin-like_domsf"/>
</dbReference>
<dbReference type="CDD" id="cd17039">
    <property type="entry name" value="Ubl_ubiquitin_like"/>
    <property type="match status" value="1"/>
</dbReference>
<proteinExistence type="predicted"/>
<dbReference type="PROSITE" id="PS50053">
    <property type="entry name" value="UBIQUITIN_2"/>
    <property type="match status" value="1"/>
</dbReference>
<dbReference type="Gene3D" id="3.10.20.90">
    <property type="entry name" value="Phosphatidylinositol 3-kinase Catalytic Subunit, Chain A, domain 1"/>
    <property type="match status" value="1"/>
</dbReference>
<name>Q6E6G0_ANTLO</name>
<dbReference type="SUPFAM" id="SSF54236">
    <property type="entry name" value="Ubiquitin-like"/>
    <property type="match status" value="1"/>
</dbReference>
<feature type="domain" description="Ubiquitin-like" evidence="1">
    <location>
        <begin position="1"/>
        <end position="75"/>
    </location>
</feature>
<dbReference type="InterPro" id="IPR009060">
    <property type="entry name" value="UBA-like_sf"/>
</dbReference>
<dbReference type="SUPFAM" id="SSF46934">
    <property type="entry name" value="UBA-like"/>
    <property type="match status" value="1"/>
</dbReference>
<reference evidence="2" key="1">
    <citation type="journal article" date="2004" name="Curr. Biol.">
        <title>Genome compaction and stability in microsporidian intracellular parasites.</title>
        <authorList>
            <person name="Slamovits C.H."/>
            <person name="Fast N.M."/>
            <person name="Law J.S."/>
            <person name="Keeling P.J."/>
        </authorList>
    </citation>
    <scope>NUCLEOTIDE SEQUENCE</scope>
</reference>
<dbReference type="InterPro" id="IPR015496">
    <property type="entry name" value="Ubiquilin"/>
</dbReference>
<dbReference type="Gene3D" id="1.10.8.10">
    <property type="entry name" value="DNA helicase RuvA subunit, C-terminal domain"/>
    <property type="match status" value="1"/>
</dbReference>
<dbReference type="GO" id="GO:0006511">
    <property type="term" value="P:ubiquitin-dependent protein catabolic process"/>
    <property type="evidence" value="ECO:0007669"/>
    <property type="project" value="TreeGrafter"/>
</dbReference>
<accession>Q6E6G0</accession>
<sequence>MQINVKIKYELSVRDLLADTEMKLSDLKLMIQEMTEIEENDQVLTFNDRVLVDDKKSLQQLGFKDGAVVCLRAKKHRMSEPAKGSQTDLLKNPFVQNLIKNPEGMKSMISMFPGLENEIDKNEELRQMVNNPNFMDEMNKLAADPEYFNQQAKNADVAMARLETMPGGLNMISSMVKDVNDPLSNIMTKTMQNADIKGGHKVNDIVRDAVPNPKVNVNWLVHYRKQICELNKFGFTDIQRNLVALKQCKGDLCKAILFLTNERVSLRGRG</sequence>
<dbReference type="EMBL" id="AY548892">
    <property type="protein sequence ID" value="AAT12327.1"/>
    <property type="molecule type" value="Genomic_DNA"/>
</dbReference>
<protein>
    <recommendedName>
        <fullName evidence="1">Ubiquitin-like domain-containing protein</fullName>
    </recommendedName>
</protein>
<dbReference type="AlphaFoldDB" id="Q6E6G0"/>
<dbReference type="PANTHER" id="PTHR10677:SF3">
    <property type="entry name" value="FI07626P-RELATED"/>
    <property type="match status" value="1"/>
</dbReference>
<dbReference type="GO" id="GO:0031593">
    <property type="term" value="F:polyubiquitin modification-dependent protein binding"/>
    <property type="evidence" value="ECO:0007669"/>
    <property type="project" value="TreeGrafter"/>
</dbReference>
<dbReference type="Pfam" id="PF23195">
    <property type="entry name" value="UBQLN1"/>
    <property type="match status" value="1"/>
</dbReference>
<evidence type="ECO:0000259" key="1">
    <source>
        <dbReference type="PROSITE" id="PS50053"/>
    </source>
</evidence>
<dbReference type="PANTHER" id="PTHR10677">
    <property type="entry name" value="UBIQUILIN"/>
    <property type="match status" value="1"/>
</dbReference>
<dbReference type="Pfam" id="PF00240">
    <property type="entry name" value="ubiquitin"/>
    <property type="match status" value="1"/>
</dbReference>
<dbReference type="GO" id="GO:0005829">
    <property type="term" value="C:cytosol"/>
    <property type="evidence" value="ECO:0007669"/>
    <property type="project" value="TreeGrafter"/>
</dbReference>
<dbReference type="InterPro" id="IPR000626">
    <property type="entry name" value="Ubiquitin-like_dom"/>
</dbReference>